<evidence type="ECO:0000256" key="4">
    <source>
        <dbReference type="ARBA" id="ARBA00022723"/>
    </source>
</evidence>
<dbReference type="Gene3D" id="1.20.120.1750">
    <property type="match status" value="1"/>
</dbReference>
<keyword evidence="4" id="KW-0479">Metal-binding</keyword>
<evidence type="ECO:0000313" key="12">
    <source>
        <dbReference type="Proteomes" id="UP000799770"/>
    </source>
</evidence>
<keyword evidence="6" id="KW-0863">Zinc-finger</keyword>
<keyword evidence="12" id="KW-1185">Reference proteome</keyword>
<dbReference type="Pfam" id="PF01485">
    <property type="entry name" value="IBR"/>
    <property type="match status" value="1"/>
</dbReference>
<dbReference type="InterPro" id="IPR013083">
    <property type="entry name" value="Znf_RING/FYVE/PHD"/>
</dbReference>
<dbReference type="GO" id="GO:0016567">
    <property type="term" value="P:protein ubiquitination"/>
    <property type="evidence" value="ECO:0007669"/>
    <property type="project" value="InterPro"/>
</dbReference>
<evidence type="ECO:0000256" key="2">
    <source>
        <dbReference type="ARBA" id="ARBA00012251"/>
    </source>
</evidence>
<dbReference type="SUPFAM" id="SSF57850">
    <property type="entry name" value="RING/U-box"/>
    <property type="match status" value="2"/>
</dbReference>
<name>A0A6A5YES2_9PLEO</name>
<evidence type="ECO:0000256" key="9">
    <source>
        <dbReference type="SAM" id="MobiDB-lite"/>
    </source>
</evidence>
<proteinExistence type="predicted"/>
<dbReference type="InterPro" id="IPR044066">
    <property type="entry name" value="TRIAD_supradom"/>
</dbReference>
<keyword evidence="3" id="KW-0808">Transferase</keyword>
<dbReference type="PANTHER" id="PTHR11685">
    <property type="entry name" value="RBR FAMILY RING FINGER AND IBR DOMAIN-CONTAINING"/>
    <property type="match status" value="1"/>
</dbReference>
<dbReference type="OrthoDB" id="9977870at2759"/>
<dbReference type="InterPro" id="IPR031127">
    <property type="entry name" value="E3_UB_ligase_RBR"/>
</dbReference>
<dbReference type="GO" id="GO:0061630">
    <property type="term" value="F:ubiquitin protein ligase activity"/>
    <property type="evidence" value="ECO:0007669"/>
    <property type="project" value="UniProtKB-EC"/>
</dbReference>
<feature type="compositionally biased region" description="Low complexity" evidence="9">
    <location>
        <begin position="428"/>
        <end position="467"/>
    </location>
</feature>
<keyword evidence="8" id="KW-0862">Zinc</keyword>
<evidence type="ECO:0000256" key="1">
    <source>
        <dbReference type="ARBA" id="ARBA00001798"/>
    </source>
</evidence>
<dbReference type="EC" id="2.3.2.31" evidence="2"/>
<evidence type="ECO:0000256" key="3">
    <source>
        <dbReference type="ARBA" id="ARBA00022679"/>
    </source>
</evidence>
<dbReference type="Pfam" id="PF22191">
    <property type="entry name" value="IBR_1"/>
    <property type="match status" value="1"/>
</dbReference>
<dbReference type="GO" id="GO:0008270">
    <property type="term" value="F:zinc ion binding"/>
    <property type="evidence" value="ECO:0007669"/>
    <property type="project" value="UniProtKB-KW"/>
</dbReference>
<protein>
    <recommendedName>
        <fullName evidence="2">RBR-type E3 ubiquitin transferase</fullName>
        <ecNumber evidence="2">2.3.2.31</ecNumber>
    </recommendedName>
</protein>
<evidence type="ECO:0000313" key="11">
    <source>
        <dbReference type="EMBL" id="KAF2105400.1"/>
    </source>
</evidence>
<evidence type="ECO:0000256" key="6">
    <source>
        <dbReference type="ARBA" id="ARBA00022771"/>
    </source>
</evidence>
<comment type="catalytic activity">
    <reaction evidence="1">
        <text>[E2 ubiquitin-conjugating enzyme]-S-ubiquitinyl-L-cysteine + [acceptor protein]-L-lysine = [E2 ubiquitin-conjugating enzyme]-L-cysteine + [acceptor protein]-N(6)-ubiquitinyl-L-lysine.</text>
        <dbReference type="EC" id="2.3.2.31"/>
    </reaction>
</comment>
<evidence type="ECO:0000256" key="8">
    <source>
        <dbReference type="ARBA" id="ARBA00022833"/>
    </source>
</evidence>
<dbReference type="CDD" id="cd22584">
    <property type="entry name" value="Rcat_RBR_unk"/>
    <property type="match status" value="1"/>
</dbReference>
<dbReference type="EMBL" id="ML977382">
    <property type="protein sequence ID" value="KAF2105400.1"/>
    <property type="molecule type" value="Genomic_DNA"/>
</dbReference>
<dbReference type="Proteomes" id="UP000799770">
    <property type="component" value="Unassembled WGS sequence"/>
</dbReference>
<feature type="compositionally biased region" description="Pro residues" evidence="9">
    <location>
        <begin position="409"/>
        <end position="427"/>
    </location>
</feature>
<feature type="compositionally biased region" description="Low complexity" evidence="9">
    <location>
        <begin position="128"/>
        <end position="137"/>
    </location>
</feature>
<evidence type="ECO:0000256" key="7">
    <source>
        <dbReference type="ARBA" id="ARBA00022786"/>
    </source>
</evidence>
<dbReference type="CDD" id="cd20335">
    <property type="entry name" value="BRcat_RBR"/>
    <property type="match status" value="1"/>
</dbReference>
<keyword evidence="7" id="KW-0833">Ubl conjugation pathway</keyword>
<gene>
    <name evidence="11" type="ORF">BDV96DRAFT_375790</name>
</gene>
<dbReference type="AlphaFoldDB" id="A0A6A5YES2"/>
<organism evidence="11 12">
    <name type="scientific">Lophiotrema nucula</name>
    <dbReference type="NCBI Taxonomy" id="690887"/>
    <lineage>
        <taxon>Eukaryota</taxon>
        <taxon>Fungi</taxon>
        <taxon>Dikarya</taxon>
        <taxon>Ascomycota</taxon>
        <taxon>Pezizomycotina</taxon>
        <taxon>Dothideomycetes</taxon>
        <taxon>Pleosporomycetidae</taxon>
        <taxon>Pleosporales</taxon>
        <taxon>Lophiotremataceae</taxon>
        <taxon>Lophiotrema</taxon>
    </lineage>
</organism>
<keyword evidence="5" id="KW-0677">Repeat</keyword>
<sequence>MTISPASNRLALRLQLEDIDAILKGLRDGTSTATIAHEAAVFQSLREDLLRKLAEVNGQCVALALLKEENTNKITYAKLVAEEGQAYDDHRLACQLAGVQPPPRPTLAKVDAPTARPERTQKAPPSPATSKPSALKPTPQTSTKRSAEEDPSELRATQGEDHAKKSKTVSFALPESSTSNKRPAAEDVETLKAANGNDAAKKVKQTIMCYSCLEDFPAADVLKLSCIGDQYTEDHAYCRDCLTTMIQTALADTSHFPPRCCGKIVPMWDAHRFLPKELVARFHEKTDELKTPNRTYCSNGKCAQWIKPANIAAGVGTCTACAQETCATCKAKKHTGLCPEDLSVKQLLQTAKERSWQTCPQCKNMVELSRGCYHITCRCRHEFCYLCQAKWKTCQCDHAAEEHIVDGPINPPAPQNPPAPANLPAPARPAQVNRPAANPRAPVNRAAQAPPAPAQQHNHNNGNNGSGRRCRRGHHEFERLYRNKRNDTECDFCGEDYYYILACDRCDTRCCQYCV</sequence>
<accession>A0A6A5YES2</accession>
<evidence type="ECO:0000256" key="5">
    <source>
        <dbReference type="ARBA" id="ARBA00022737"/>
    </source>
</evidence>
<reference evidence="11" key="1">
    <citation type="journal article" date="2020" name="Stud. Mycol.">
        <title>101 Dothideomycetes genomes: a test case for predicting lifestyles and emergence of pathogens.</title>
        <authorList>
            <person name="Haridas S."/>
            <person name="Albert R."/>
            <person name="Binder M."/>
            <person name="Bloem J."/>
            <person name="Labutti K."/>
            <person name="Salamov A."/>
            <person name="Andreopoulos B."/>
            <person name="Baker S."/>
            <person name="Barry K."/>
            <person name="Bills G."/>
            <person name="Bluhm B."/>
            <person name="Cannon C."/>
            <person name="Castanera R."/>
            <person name="Culley D."/>
            <person name="Daum C."/>
            <person name="Ezra D."/>
            <person name="Gonzalez J."/>
            <person name="Henrissat B."/>
            <person name="Kuo A."/>
            <person name="Liang C."/>
            <person name="Lipzen A."/>
            <person name="Lutzoni F."/>
            <person name="Magnuson J."/>
            <person name="Mondo S."/>
            <person name="Nolan M."/>
            <person name="Ohm R."/>
            <person name="Pangilinan J."/>
            <person name="Park H.-J."/>
            <person name="Ramirez L."/>
            <person name="Alfaro M."/>
            <person name="Sun H."/>
            <person name="Tritt A."/>
            <person name="Yoshinaga Y."/>
            <person name="Zwiers L.-H."/>
            <person name="Turgeon B."/>
            <person name="Goodwin S."/>
            <person name="Spatafora J."/>
            <person name="Crous P."/>
            <person name="Grigoriev I."/>
        </authorList>
    </citation>
    <scope>NUCLEOTIDE SEQUENCE</scope>
    <source>
        <strain evidence="11">CBS 627.86</strain>
    </source>
</reference>
<dbReference type="InterPro" id="IPR002867">
    <property type="entry name" value="IBR_dom"/>
</dbReference>
<feature type="region of interest" description="Disordered" evidence="9">
    <location>
        <begin position="407"/>
        <end position="469"/>
    </location>
</feature>
<feature type="region of interest" description="Disordered" evidence="9">
    <location>
        <begin position="97"/>
        <end position="187"/>
    </location>
</feature>
<feature type="domain" description="RING-type" evidence="10">
    <location>
        <begin position="205"/>
        <end position="407"/>
    </location>
</feature>
<evidence type="ECO:0000259" key="10">
    <source>
        <dbReference type="PROSITE" id="PS51873"/>
    </source>
</evidence>
<dbReference type="Gene3D" id="3.30.40.10">
    <property type="entry name" value="Zinc/RING finger domain, C3HC4 (zinc finger)"/>
    <property type="match status" value="1"/>
</dbReference>
<dbReference type="PROSITE" id="PS51873">
    <property type="entry name" value="TRIAD"/>
    <property type="match status" value="1"/>
</dbReference>